<keyword evidence="2" id="KW-1185">Reference proteome</keyword>
<sequence length="214" mass="23338">MSAADFLLAPEVQKLLKVVFAAPTNGFSVAELARKAKLNADEVERTQEHLLKCGILTRRKSEADEPETVEANTSFVFYNELRSIALKSFAAAEPIRAMLRSKFKDSVLRAFVLGEDEDATVQLVVVHGRLVPDESEMSIACRKLSVSIGRHLNVHVISSAKYAALTPGDDLGARLADLSAVEIVSQGETKAKPAVEREGLLQSARKRLAALARR</sequence>
<dbReference type="Proteomes" id="UP001169027">
    <property type="component" value="Unassembled WGS sequence"/>
</dbReference>
<gene>
    <name evidence="1" type="ORF">Q2T77_14270</name>
</gene>
<organism evidence="1 2">
    <name type="scientific">Variovorax ginsengisoli</name>
    <dbReference type="NCBI Taxonomy" id="363844"/>
    <lineage>
        <taxon>Bacteria</taxon>
        <taxon>Pseudomonadati</taxon>
        <taxon>Pseudomonadota</taxon>
        <taxon>Betaproteobacteria</taxon>
        <taxon>Burkholderiales</taxon>
        <taxon>Comamonadaceae</taxon>
        <taxon>Variovorax</taxon>
    </lineage>
</organism>
<name>A0ABT8S3G2_9BURK</name>
<reference evidence="1" key="1">
    <citation type="submission" date="2023-06" db="EMBL/GenBank/DDBJ databases">
        <authorList>
            <person name="Jiang Y."/>
            <person name="Liu Q."/>
        </authorList>
    </citation>
    <scope>NUCLEOTIDE SEQUENCE</scope>
    <source>
        <strain evidence="1">CGMCC 1.12090</strain>
    </source>
</reference>
<dbReference type="EMBL" id="JAUKVY010000009">
    <property type="protein sequence ID" value="MDO1533459.1"/>
    <property type="molecule type" value="Genomic_DNA"/>
</dbReference>
<protein>
    <submittedName>
        <fullName evidence="1">Uncharacterized protein</fullName>
    </submittedName>
</protein>
<proteinExistence type="predicted"/>
<evidence type="ECO:0000313" key="1">
    <source>
        <dbReference type="EMBL" id="MDO1533459.1"/>
    </source>
</evidence>
<dbReference type="RefSeq" id="WP_301810085.1">
    <property type="nucleotide sequence ID" value="NZ_JAUJZH010000009.1"/>
</dbReference>
<evidence type="ECO:0000313" key="2">
    <source>
        <dbReference type="Proteomes" id="UP001169027"/>
    </source>
</evidence>
<comment type="caution">
    <text evidence="1">The sequence shown here is derived from an EMBL/GenBank/DDBJ whole genome shotgun (WGS) entry which is preliminary data.</text>
</comment>
<accession>A0ABT8S3G2</accession>